<accession>A0ACD5ZR48</accession>
<reference evidence="1" key="2">
    <citation type="submission" date="2025-09" db="UniProtKB">
        <authorList>
            <consortium name="EnsemblPlants"/>
        </authorList>
    </citation>
    <scope>IDENTIFICATION</scope>
</reference>
<evidence type="ECO:0000313" key="1">
    <source>
        <dbReference type="EnsemblPlants" id="AVESA.00010b.r2.7AG1193450.1.CDS.1"/>
    </source>
</evidence>
<protein>
    <submittedName>
        <fullName evidence="1">Uncharacterized protein</fullName>
    </submittedName>
</protein>
<name>A0ACD5ZR48_AVESA</name>
<keyword evidence="2" id="KW-1185">Reference proteome</keyword>
<dbReference type="Proteomes" id="UP001732700">
    <property type="component" value="Chromosome 7A"/>
</dbReference>
<proteinExistence type="predicted"/>
<sequence>MRARCLHPGCASKFSLQVGGGNDHMTRHAKTHARADGEAAAIQSRINFNPDGTSRGIFVYDSARQREALATLIAVNDLPLGFGESPGFVEYIRTAHTPSFTQVSRQTTSRDMKKLAKAGRVAMKEQLVSSIFSVSITSDIWSGRAKQDYITVVAHYVSSSWELNKRIIGFELIDVSHNGVNIANAILKVVTEFGLTDKIFAVTLDNASSNTTAMNTLIPIFEVYASKFLLHQRCACHIINLIAKSALDDLDPHINKLRLAISWLNASNTRLGDYRNYCAVINVPCHGLHLDMPVRWNSTYLMLQLVLRDQVQFSAFVNANFIQNDGEPLLVEATWHVAETIFKFLATFYESTVTLSGVYYPTSHLIVHYILEIAQHLKEYENDATLLVAVYNMKQKYLKYWQNIPLLYAIAFILDPRAKMEGFSGVLSLLSFTINVSYDQYSLDVKDKLQDVYSKYELKYGPAVAHRPPAVPASGRGKKKVWGKIFGTSTATPSSSTQTPVLQGGGELAKYLNSAVLATNDDDDDDFDILQWWQEKRSTYPVLSILARDVLSVPVSTVSSESAFSLAGRIIDDRRTSLTPDMVKTLMSVKDGELARRRAQHTTENPELIAAFEAMRWTEDQDET</sequence>
<organism evidence="1 2">
    <name type="scientific">Avena sativa</name>
    <name type="common">Oat</name>
    <dbReference type="NCBI Taxonomy" id="4498"/>
    <lineage>
        <taxon>Eukaryota</taxon>
        <taxon>Viridiplantae</taxon>
        <taxon>Streptophyta</taxon>
        <taxon>Embryophyta</taxon>
        <taxon>Tracheophyta</taxon>
        <taxon>Spermatophyta</taxon>
        <taxon>Magnoliopsida</taxon>
        <taxon>Liliopsida</taxon>
        <taxon>Poales</taxon>
        <taxon>Poaceae</taxon>
        <taxon>BOP clade</taxon>
        <taxon>Pooideae</taxon>
        <taxon>Poodae</taxon>
        <taxon>Poeae</taxon>
        <taxon>Poeae Chloroplast Group 1 (Aveneae type)</taxon>
        <taxon>Aveninae</taxon>
        <taxon>Avena</taxon>
    </lineage>
</organism>
<dbReference type="EnsemblPlants" id="AVESA.00010b.r2.7AG1193450.1">
    <property type="protein sequence ID" value="AVESA.00010b.r2.7AG1193450.1.CDS.1"/>
    <property type="gene ID" value="AVESA.00010b.r2.7AG1193450"/>
</dbReference>
<evidence type="ECO:0000313" key="2">
    <source>
        <dbReference type="Proteomes" id="UP001732700"/>
    </source>
</evidence>
<reference evidence="1" key="1">
    <citation type="submission" date="2021-05" db="EMBL/GenBank/DDBJ databases">
        <authorList>
            <person name="Scholz U."/>
            <person name="Mascher M."/>
            <person name="Fiebig A."/>
        </authorList>
    </citation>
    <scope>NUCLEOTIDE SEQUENCE [LARGE SCALE GENOMIC DNA]</scope>
</reference>